<keyword evidence="2 7" id="KW-0645">Protease</keyword>
<evidence type="ECO:0000256" key="2">
    <source>
        <dbReference type="ARBA" id="ARBA00022670"/>
    </source>
</evidence>
<dbReference type="GO" id="GO:0006518">
    <property type="term" value="P:peptide metabolic process"/>
    <property type="evidence" value="ECO:0007669"/>
    <property type="project" value="TreeGrafter"/>
</dbReference>
<feature type="non-terminal residue" evidence="9">
    <location>
        <position position="1"/>
    </location>
</feature>
<evidence type="ECO:0000256" key="3">
    <source>
        <dbReference type="ARBA" id="ARBA00022723"/>
    </source>
</evidence>
<dbReference type="GO" id="GO:0004222">
    <property type="term" value="F:metalloendopeptidase activity"/>
    <property type="evidence" value="ECO:0007669"/>
    <property type="project" value="InterPro"/>
</dbReference>
<comment type="cofactor">
    <cofactor evidence="7">
        <name>Zn(2+)</name>
        <dbReference type="ChEBI" id="CHEBI:29105"/>
    </cofactor>
    <text evidence="7">Binds 1 zinc ion.</text>
</comment>
<evidence type="ECO:0000256" key="4">
    <source>
        <dbReference type="ARBA" id="ARBA00022801"/>
    </source>
</evidence>
<dbReference type="SUPFAM" id="SSF55486">
    <property type="entry name" value="Metalloproteases ('zincins'), catalytic domain"/>
    <property type="match status" value="1"/>
</dbReference>
<evidence type="ECO:0000259" key="8">
    <source>
        <dbReference type="Pfam" id="PF01432"/>
    </source>
</evidence>
<dbReference type="EMBL" id="JABMOJ010000159">
    <property type="protein sequence ID" value="NQV64589.1"/>
    <property type="molecule type" value="Genomic_DNA"/>
</dbReference>
<name>A0A973A7C8_9GAMM</name>
<reference evidence="9" key="1">
    <citation type="submission" date="2020-05" db="EMBL/GenBank/DDBJ databases">
        <title>Sulfur intermediates as new biogeochemical hubs in an aquatic model microbial ecosystem.</title>
        <authorList>
            <person name="Vigneron A."/>
        </authorList>
    </citation>
    <scope>NUCLEOTIDE SEQUENCE</scope>
    <source>
        <strain evidence="9">Bin.250</strain>
    </source>
</reference>
<evidence type="ECO:0000256" key="6">
    <source>
        <dbReference type="ARBA" id="ARBA00023049"/>
    </source>
</evidence>
<evidence type="ECO:0000256" key="1">
    <source>
        <dbReference type="ARBA" id="ARBA00006040"/>
    </source>
</evidence>
<dbReference type="GO" id="GO:0006508">
    <property type="term" value="P:proteolysis"/>
    <property type="evidence" value="ECO:0007669"/>
    <property type="project" value="UniProtKB-KW"/>
</dbReference>
<dbReference type="InterPro" id="IPR034005">
    <property type="entry name" value="M3A_DCP"/>
</dbReference>
<sequence>PNAGQWDNSQVMIEILTLEKEKARLLGFDNYAELSLATKMAESTDQVLTFLNDLATHAKPAAVTEFDELCEFARTAFGAVEINPWDLGFYAEKLKESKFSVSDEALRPYLPAPTVILGMFEVVSRLFDLEVVQVEDIKTWHPDVTTYNIFRNGALIARFYLDLYARQHKQGGAWMDDCRVRRLRADGSLQLPVAYLTCNFSAPVGSQAALLTHDEVVTLFHEFGHGLHHMLTRVACADVSGINGVAWDAVELPSQIMENWCWQKEALAFISGHYETGEPLPTALLQKVLAAKNFQSAMQMVRQVEFSLFDFRLRCEFDPAQAQQIQKLLDEVRSRVAVMQAAPFNRFQHGFGHIFGGGYAAGYYSYKWAEVLSADAFSRFQQEGIFNRQTGEKFLATILEQGGSEAPMDMFVAFMGREPEITALLRQEGILD</sequence>
<accession>A0A973A7C8</accession>
<comment type="similarity">
    <text evidence="1 7">Belongs to the peptidase M3 family.</text>
</comment>
<gene>
    <name evidence="9" type="ORF">HQ497_04415</name>
</gene>
<keyword evidence="6 7" id="KW-0482">Metalloprotease</keyword>
<proteinExistence type="inferred from homology"/>
<dbReference type="AlphaFoldDB" id="A0A973A7C8"/>
<keyword evidence="4 7" id="KW-0378">Hydrolase</keyword>
<comment type="caution">
    <text evidence="9">The sequence shown here is derived from an EMBL/GenBank/DDBJ whole genome shotgun (WGS) entry which is preliminary data.</text>
</comment>
<dbReference type="InterPro" id="IPR001567">
    <property type="entry name" value="Pept_M3A_M3B_dom"/>
</dbReference>
<dbReference type="Pfam" id="PF01432">
    <property type="entry name" value="Peptidase_M3"/>
    <property type="match status" value="1"/>
</dbReference>
<evidence type="ECO:0000256" key="5">
    <source>
        <dbReference type="ARBA" id="ARBA00022833"/>
    </source>
</evidence>
<dbReference type="FunFam" id="3.40.390.10:FF:000009">
    <property type="entry name" value="Oligopeptidase A"/>
    <property type="match status" value="1"/>
</dbReference>
<dbReference type="CDD" id="cd06456">
    <property type="entry name" value="M3A_DCP"/>
    <property type="match status" value="1"/>
</dbReference>
<dbReference type="PANTHER" id="PTHR11804:SF84">
    <property type="entry name" value="SACCHAROLYSIN"/>
    <property type="match status" value="1"/>
</dbReference>
<dbReference type="Gene3D" id="3.40.390.10">
    <property type="entry name" value="Collagenase (Catalytic Domain)"/>
    <property type="match status" value="1"/>
</dbReference>
<dbReference type="GO" id="GO:0005829">
    <property type="term" value="C:cytosol"/>
    <property type="evidence" value="ECO:0007669"/>
    <property type="project" value="UniProtKB-ARBA"/>
</dbReference>
<dbReference type="Proteomes" id="UP000754644">
    <property type="component" value="Unassembled WGS sequence"/>
</dbReference>
<keyword evidence="5 7" id="KW-0862">Zinc</keyword>
<evidence type="ECO:0000313" key="9">
    <source>
        <dbReference type="EMBL" id="NQV64589.1"/>
    </source>
</evidence>
<dbReference type="InterPro" id="IPR024079">
    <property type="entry name" value="MetalloPept_cat_dom_sf"/>
</dbReference>
<feature type="domain" description="Peptidase M3A/M3B catalytic" evidence="8">
    <location>
        <begin position="5"/>
        <end position="427"/>
    </location>
</feature>
<protein>
    <submittedName>
        <fullName evidence="9">M3 family metallopeptidase</fullName>
    </submittedName>
</protein>
<keyword evidence="3 7" id="KW-0479">Metal-binding</keyword>
<dbReference type="GO" id="GO:0046872">
    <property type="term" value="F:metal ion binding"/>
    <property type="evidence" value="ECO:0007669"/>
    <property type="project" value="UniProtKB-UniRule"/>
</dbReference>
<dbReference type="PANTHER" id="PTHR11804">
    <property type="entry name" value="PROTEASE M3 THIMET OLIGOPEPTIDASE-RELATED"/>
    <property type="match status" value="1"/>
</dbReference>
<dbReference type="InterPro" id="IPR024077">
    <property type="entry name" value="Neurolysin/TOP_dom2"/>
</dbReference>
<dbReference type="Gene3D" id="1.10.1370.10">
    <property type="entry name" value="Neurolysin, domain 3"/>
    <property type="match status" value="1"/>
</dbReference>
<organism evidence="9 10">
    <name type="scientific">SAR86 cluster bacterium</name>
    <dbReference type="NCBI Taxonomy" id="2030880"/>
    <lineage>
        <taxon>Bacteria</taxon>
        <taxon>Pseudomonadati</taxon>
        <taxon>Pseudomonadota</taxon>
        <taxon>Gammaproteobacteria</taxon>
        <taxon>SAR86 cluster</taxon>
    </lineage>
</organism>
<dbReference type="InterPro" id="IPR045090">
    <property type="entry name" value="Pept_M3A_M3B"/>
</dbReference>
<evidence type="ECO:0000256" key="7">
    <source>
        <dbReference type="RuleBase" id="RU003435"/>
    </source>
</evidence>
<evidence type="ECO:0000313" key="10">
    <source>
        <dbReference type="Proteomes" id="UP000754644"/>
    </source>
</evidence>